<gene>
    <name evidence="2" type="ORF">CKA38_02545</name>
</gene>
<dbReference type="Pfam" id="PF00400">
    <property type="entry name" value="WD40"/>
    <property type="match status" value="2"/>
</dbReference>
<dbReference type="SUPFAM" id="SSF50978">
    <property type="entry name" value="WD40 repeat-like"/>
    <property type="match status" value="1"/>
</dbReference>
<evidence type="ECO:0000313" key="2">
    <source>
        <dbReference type="EMBL" id="AWI10462.1"/>
    </source>
</evidence>
<evidence type="ECO:0000256" key="1">
    <source>
        <dbReference type="PROSITE-ProRule" id="PRU00221"/>
    </source>
</evidence>
<keyword evidence="1" id="KW-0853">WD repeat</keyword>
<keyword evidence="3" id="KW-1185">Reference proteome</keyword>
<evidence type="ECO:0000313" key="3">
    <source>
        <dbReference type="Proteomes" id="UP000244896"/>
    </source>
</evidence>
<feature type="repeat" description="WD" evidence="1">
    <location>
        <begin position="35"/>
        <end position="76"/>
    </location>
</feature>
<dbReference type="PANTHER" id="PTHR19879">
    <property type="entry name" value="TRANSCRIPTION INITIATION FACTOR TFIID"/>
    <property type="match status" value="1"/>
</dbReference>
<accession>A0A2U8E7B2</accession>
<sequence length="159" mass="16563">MSVCISPDGQLLASGGMDKTIKLWSLPDGALLNTLTGHTGGVTSVCTSPDGKLLASGSSDQTIRLWSLPDGKQLSCLADMAANPANREGATVHMRNEYGQTITYTLPCGSPLPPGATCRCNCVPGSVKICTCQSVATRCRHGCSCVPVCTCQAVRCRQT</sequence>
<proteinExistence type="predicted"/>
<dbReference type="Gene3D" id="2.130.10.10">
    <property type="entry name" value="YVTN repeat-like/Quinoprotein amine dehydrogenase"/>
    <property type="match status" value="1"/>
</dbReference>
<dbReference type="PROSITE" id="PS50082">
    <property type="entry name" value="WD_REPEATS_2"/>
    <property type="match status" value="2"/>
</dbReference>
<dbReference type="InterPro" id="IPR001680">
    <property type="entry name" value="WD40_rpt"/>
</dbReference>
<dbReference type="Proteomes" id="UP000244896">
    <property type="component" value="Chromosome"/>
</dbReference>
<dbReference type="PANTHER" id="PTHR19879:SF9">
    <property type="entry name" value="TRANSCRIPTION INITIATION FACTOR TFIID SUBUNIT 5"/>
    <property type="match status" value="1"/>
</dbReference>
<dbReference type="InterPro" id="IPR015943">
    <property type="entry name" value="WD40/YVTN_repeat-like_dom_sf"/>
</dbReference>
<protein>
    <submittedName>
        <fullName evidence="2">Uncharacterized protein</fullName>
    </submittedName>
</protein>
<dbReference type="EMBL" id="CP023004">
    <property type="protein sequence ID" value="AWI10462.1"/>
    <property type="molecule type" value="Genomic_DNA"/>
</dbReference>
<name>A0A2U8E7B2_9BACT</name>
<dbReference type="InterPro" id="IPR036322">
    <property type="entry name" value="WD40_repeat_dom_sf"/>
</dbReference>
<dbReference type="AlphaFoldDB" id="A0A2U8E7B2"/>
<dbReference type="PROSITE" id="PS50294">
    <property type="entry name" value="WD_REPEATS_REGION"/>
    <property type="match status" value="2"/>
</dbReference>
<organism evidence="2 3">
    <name type="scientific">Ereboglobus luteus</name>
    <dbReference type="NCBI Taxonomy" id="1796921"/>
    <lineage>
        <taxon>Bacteria</taxon>
        <taxon>Pseudomonadati</taxon>
        <taxon>Verrucomicrobiota</taxon>
        <taxon>Opitutia</taxon>
        <taxon>Opitutales</taxon>
        <taxon>Opitutaceae</taxon>
        <taxon>Ereboglobus</taxon>
    </lineage>
</organism>
<reference evidence="2 3" key="1">
    <citation type="journal article" date="2018" name="Syst. Appl. Microbiol.">
        <title>Ereboglobus luteus gen. nov. sp. nov. from cockroach guts, and new insights into the oxygen relationship of the genera Opitutus and Didymococcus (Verrucomicrobia: Opitutaceae).</title>
        <authorList>
            <person name="Tegtmeier D."/>
            <person name="Belitz A."/>
            <person name="Radek R."/>
            <person name="Heimerl T."/>
            <person name="Brune A."/>
        </authorList>
    </citation>
    <scope>NUCLEOTIDE SEQUENCE [LARGE SCALE GENOMIC DNA]</scope>
    <source>
        <strain evidence="2 3">Ho45</strain>
    </source>
</reference>
<feature type="repeat" description="WD" evidence="1">
    <location>
        <begin position="1"/>
        <end position="34"/>
    </location>
</feature>
<dbReference type="KEGG" id="elut:CKA38_02545"/>
<dbReference type="SMART" id="SM00320">
    <property type="entry name" value="WD40"/>
    <property type="match status" value="2"/>
</dbReference>